<gene>
    <name evidence="1" type="ORF">BEN47_19350</name>
</gene>
<reference evidence="1 2" key="1">
    <citation type="submission" date="2016-08" db="EMBL/GenBank/DDBJ databases">
        <title>Hymenobacter coccineus sp. nov., Hymenobacter lapidarius sp. nov. and Hymenobacter glacialis sp. nov., isolated from Antarctic soil.</title>
        <authorList>
            <person name="Sedlacek I."/>
            <person name="Kralova S."/>
            <person name="Kyrova K."/>
            <person name="Maslanova I."/>
            <person name="Stankova E."/>
            <person name="Vrbovska V."/>
            <person name="Nemec M."/>
            <person name="Bartak M."/>
            <person name="Svec P."/>
            <person name="Busse H.-J."/>
            <person name="Pantucek R."/>
        </authorList>
    </citation>
    <scope>NUCLEOTIDE SEQUENCE [LARGE SCALE GENOMIC DNA]</scope>
    <source>
        <strain evidence="1 2">CCM 8643</strain>
    </source>
</reference>
<accession>A0A1G1SR91</accession>
<dbReference type="EMBL" id="MDZB01000168">
    <property type="protein sequence ID" value="OGX81160.1"/>
    <property type="molecule type" value="Genomic_DNA"/>
</dbReference>
<evidence type="ECO:0000313" key="2">
    <source>
        <dbReference type="Proteomes" id="UP000176294"/>
    </source>
</evidence>
<evidence type="ECO:0000313" key="1">
    <source>
        <dbReference type="EMBL" id="OGX81160.1"/>
    </source>
</evidence>
<dbReference type="AlphaFoldDB" id="A0A1G1SR91"/>
<dbReference type="Proteomes" id="UP000176294">
    <property type="component" value="Unassembled WGS sequence"/>
</dbReference>
<protein>
    <recommendedName>
        <fullName evidence="3">DNA-directed DNA polymerase family A palm domain-containing protein</fullName>
    </recommendedName>
</protein>
<evidence type="ECO:0008006" key="3">
    <source>
        <dbReference type="Google" id="ProtNLM"/>
    </source>
</evidence>
<name>A0A1G1SR91_9BACT</name>
<comment type="caution">
    <text evidence="1">The sequence shown here is derived from an EMBL/GenBank/DDBJ whole genome shotgun (WGS) entry which is preliminary data.</text>
</comment>
<organism evidence="1 2">
    <name type="scientific">Hymenobacter lapidarius</name>
    <dbReference type="NCBI Taxonomy" id="1908237"/>
    <lineage>
        <taxon>Bacteria</taxon>
        <taxon>Pseudomonadati</taxon>
        <taxon>Bacteroidota</taxon>
        <taxon>Cytophagia</taxon>
        <taxon>Cytophagales</taxon>
        <taxon>Hymenobacteraceae</taxon>
        <taxon>Hymenobacter</taxon>
    </lineage>
</organism>
<sequence length="90" mass="9994">MKHFPNVYALIADNKREAYHNLAIEMQRIEAGLVLDVVTAALQERKIWCASIHDSIVCRPGDQEAVKALLEGAFERAAGVKPSIKPKPLK</sequence>
<proteinExistence type="predicted"/>
<keyword evidence="2" id="KW-1185">Reference proteome</keyword>